<reference evidence="2 3" key="1">
    <citation type="submission" date="2019-03" db="EMBL/GenBank/DDBJ databases">
        <title>Genomic Encyclopedia of Type Strains, Phase IV (KMG-IV): sequencing the most valuable type-strain genomes for metagenomic binning, comparative biology and taxonomic classification.</title>
        <authorList>
            <person name="Goeker M."/>
        </authorList>
    </citation>
    <scope>NUCLEOTIDE SEQUENCE [LARGE SCALE GENOMIC DNA]</scope>
    <source>
        <strain evidence="2 3">DSM 22362</strain>
    </source>
</reference>
<feature type="transmembrane region" description="Helical" evidence="1">
    <location>
        <begin position="119"/>
        <end position="138"/>
    </location>
</feature>
<keyword evidence="1" id="KW-0812">Transmembrane</keyword>
<dbReference type="AlphaFoldDB" id="A0A4R3VUT6"/>
<keyword evidence="1" id="KW-1133">Transmembrane helix</keyword>
<feature type="transmembrane region" description="Helical" evidence="1">
    <location>
        <begin position="20"/>
        <end position="43"/>
    </location>
</feature>
<evidence type="ECO:0000313" key="3">
    <source>
        <dbReference type="Proteomes" id="UP000295197"/>
    </source>
</evidence>
<sequence>MLPAKVGKITFTIMLILRKYTALLGIALSALSTIFCPFLKVPIKGNWNLYETDTSLFLITLGILGLLVLFFVLRKITLFRFTAILYLCWTVLGLVAVYFKINNYFGMKLVDGLLAKTLHIQWGWAVLIGSALIVVFSVKKVKEIN</sequence>
<keyword evidence="1" id="KW-0472">Membrane</keyword>
<evidence type="ECO:0000256" key="1">
    <source>
        <dbReference type="SAM" id="Phobius"/>
    </source>
</evidence>
<dbReference type="EMBL" id="SMBZ01000009">
    <property type="protein sequence ID" value="TCV18704.1"/>
    <property type="molecule type" value="Genomic_DNA"/>
</dbReference>
<gene>
    <name evidence="2" type="ORF">EDC17_100929</name>
</gene>
<evidence type="ECO:0000313" key="2">
    <source>
        <dbReference type="EMBL" id="TCV18704.1"/>
    </source>
</evidence>
<feature type="transmembrane region" description="Helical" evidence="1">
    <location>
        <begin position="55"/>
        <end position="73"/>
    </location>
</feature>
<name>A0A4R3VUT6_9SPHI</name>
<proteinExistence type="predicted"/>
<organism evidence="2 3">
    <name type="scientific">Sphingobacterium alimentarium</name>
    <dbReference type="NCBI Taxonomy" id="797292"/>
    <lineage>
        <taxon>Bacteria</taxon>
        <taxon>Pseudomonadati</taxon>
        <taxon>Bacteroidota</taxon>
        <taxon>Sphingobacteriia</taxon>
        <taxon>Sphingobacteriales</taxon>
        <taxon>Sphingobacteriaceae</taxon>
        <taxon>Sphingobacterium</taxon>
    </lineage>
</organism>
<dbReference type="Proteomes" id="UP000295197">
    <property type="component" value="Unassembled WGS sequence"/>
</dbReference>
<feature type="transmembrane region" description="Helical" evidence="1">
    <location>
        <begin position="78"/>
        <end position="99"/>
    </location>
</feature>
<accession>A0A4R3VUT6</accession>
<keyword evidence="3" id="KW-1185">Reference proteome</keyword>
<protein>
    <submittedName>
        <fullName evidence="2">Uncharacterized protein</fullName>
    </submittedName>
</protein>
<comment type="caution">
    <text evidence="2">The sequence shown here is derived from an EMBL/GenBank/DDBJ whole genome shotgun (WGS) entry which is preliminary data.</text>
</comment>